<accession>A0AAD1UJS9</accession>
<evidence type="ECO:0000313" key="3">
    <source>
        <dbReference type="EMBL" id="CAI2366574.1"/>
    </source>
</evidence>
<sequence>MHKSSLEKPMEDQDFPQMDNQPISDNRISCVSVLLIFQCWCHITFTVLGLLIFFFTVSTWTDLGSKDIFVEDHIKNWRSKPIIDIIATDSAKCPSGYENLINRDFGTVAGCDCIGIKSQEDKIHIGSCDVTKATDGCHSILPMDKTTLSKFFSKNICGLRSGQNFIDFERPKIVKDRYTCTEGKRICGSGNINTLFCIDETQNCPINDIYLIDSNTTYSKDYTPVILSPDYLLIYTRNGAFLPVVRFQLTEGKVCFNSKGFQTSRHRELYPLVDYDKCYRSLRYKPTDPRYKNIGKIREDKLFMDNEIYDVVAALPDYPIEDSKKFYWNLYINSYFYWSNFCDEHDDTTREVFIKILDGIIDVKKQNDYILETTIFHAFAICIVLQYFFCYFTTSVFNNRNKINSPMRTLFHLFTYPLKVIGLIFLIYFSAHCFKTVTAFQDTMVSVTVSECSPDFTTQAFFAYEEYLQKVYSITTRVIIFSSLSLVCVFFDLICELSIRGILRSTYGKLFSEYVE</sequence>
<keyword evidence="2" id="KW-1133">Transmembrane helix</keyword>
<feature type="region of interest" description="Disordered" evidence="1">
    <location>
        <begin position="1"/>
        <end position="20"/>
    </location>
</feature>
<organism evidence="3 4">
    <name type="scientific">Euplotes crassus</name>
    <dbReference type="NCBI Taxonomy" id="5936"/>
    <lineage>
        <taxon>Eukaryota</taxon>
        <taxon>Sar</taxon>
        <taxon>Alveolata</taxon>
        <taxon>Ciliophora</taxon>
        <taxon>Intramacronucleata</taxon>
        <taxon>Spirotrichea</taxon>
        <taxon>Hypotrichia</taxon>
        <taxon>Euplotida</taxon>
        <taxon>Euplotidae</taxon>
        <taxon>Moneuplotes</taxon>
    </lineage>
</organism>
<name>A0AAD1UJS9_EUPCR</name>
<evidence type="ECO:0000256" key="2">
    <source>
        <dbReference type="SAM" id="Phobius"/>
    </source>
</evidence>
<reference evidence="3" key="1">
    <citation type="submission" date="2023-07" db="EMBL/GenBank/DDBJ databases">
        <authorList>
            <consortium name="AG Swart"/>
            <person name="Singh M."/>
            <person name="Singh A."/>
            <person name="Seah K."/>
            <person name="Emmerich C."/>
        </authorList>
    </citation>
    <scope>NUCLEOTIDE SEQUENCE</scope>
    <source>
        <strain evidence="3">DP1</strain>
    </source>
</reference>
<keyword evidence="2" id="KW-0812">Transmembrane</keyword>
<dbReference type="Proteomes" id="UP001295684">
    <property type="component" value="Unassembled WGS sequence"/>
</dbReference>
<gene>
    <name evidence="3" type="ORF">ECRASSUSDP1_LOCUS7847</name>
</gene>
<evidence type="ECO:0000256" key="1">
    <source>
        <dbReference type="SAM" id="MobiDB-lite"/>
    </source>
</evidence>
<dbReference type="EMBL" id="CAMPGE010007660">
    <property type="protein sequence ID" value="CAI2366574.1"/>
    <property type="molecule type" value="Genomic_DNA"/>
</dbReference>
<feature type="transmembrane region" description="Helical" evidence="2">
    <location>
        <begin position="474"/>
        <end position="495"/>
    </location>
</feature>
<dbReference type="AlphaFoldDB" id="A0AAD1UJS9"/>
<keyword evidence="2" id="KW-0472">Membrane</keyword>
<feature type="transmembrane region" description="Helical" evidence="2">
    <location>
        <begin position="375"/>
        <end position="397"/>
    </location>
</feature>
<feature type="transmembrane region" description="Helical" evidence="2">
    <location>
        <begin position="28"/>
        <end position="55"/>
    </location>
</feature>
<evidence type="ECO:0000313" key="4">
    <source>
        <dbReference type="Proteomes" id="UP001295684"/>
    </source>
</evidence>
<feature type="transmembrane region" description="Helical" evidence="2">
    <location>
        <begin position="409"/>
        <end position="431"/>
    </location>
</feature>
<protein>
    <submittedName>
        <fullName evidence="3">Uncharacterized protein</fullName>
    </submittedName>
</protein>
<feature type="compositionally biased region" description="Basic and acidic residues" evidence="1">
    <location>
        <begin position="1"/>
        <end position="11"/>
    </location>
</feature>
<proteinExistence type="predicted"/>
<comment type="caution">
    <text evidence="3">The sequence shown here is derived from an EMBL/GenBank/DDBJ whole genome shotgun (WGS) entry which is preliminary data.</text>
</comment>
<keyword evidence="4" id="KW-1185">Reference proteome</keyword>